<reference evidence="2 3" key="1">
    <citation type="submission" date="2017-08" db="EMBL/GenBank/DDBJ databases">
        <authorList>
            <person name="de Groot N.N."/>
        </authorList>
    </citation>
    <scope>NUCLEOTIDE SEQUENCE [LARGE SCALE GENOMIC DNA]</scope>
    <source>
        <strain evidence="2 3">USBA 352</strain>
    </source>
</reference>
<dbReference type="EMBL" id="OBML01000003">
    <property type="protein sequence ID" value="SOC00471.1"/>
    <property type="molecule type" value="Genomic_DNA"/>
</dbReference>
<dbReference type="Gene3D" id="2.30.30.40">
    <property type="entry name" value="SH3 Domains"/>
    <property type="match status" value="1"/>
</dbReference>
<keyword evidence="3" id="KW-1185">Reference proteome</keyword>
<proteinExistence type="predicted"/>
<name>A0A285S0X7_9HYPH</name>
<dbReference type="STRING" id="538381.GCA_001696535_04398"/>
<dbReference type="Proteomes" id="UP000219331">
    <property type="component" value="Unassembled WGS sequence"/>
</dbReference>
<evidence type="ECO:0000313" key="2">
    <source>
        <dbReference type="EMBL" id="SOC00471.1"/>
    </source>
</evidence>
<dbReference type="RefSeq" id="WP_097174370.1">
    <property type="nucleotide sequence ID" value="NZ_OBML01000003.1"/>
</dbReference>
<dbReference type="Pfam" id="PF06347">
    <property type="entry name" value="SH3_4"/>
    <property type="match status" value="2"/>
</dbReference>
<dbReference type="AlphaFoldDB" id="A0A285S0X7"/>
<organism evidence="2 3">
    <name type="scientific">Stappia indica</name>
    <dbReference type="NCBI Taxonomy" id="538381"/>
    <lineage>
        <taxon>Bacteria</taxon>
        <taxon>Pseudomonadati</taxon>
        <taxon>Pseudomonadota</taxon>
        <taxon>Alphaproteobacteria</taxon>
        <taxon>Hyphomicrobiales</taxon>
        <taxon>Stappiaceae</taxon>
        <taxon>Stappia</taxon>
    </lineage>
</organism>
<feature type="region of interest" description="Disordered" evidence="1">
    <location>
        <begin position="1"/>
        <end position="28"/>
    </location>
</feature>
<gene>
    <name evidence="2" type="ORF">SAMN05421512_103286</name>
</gene>
<accession>A0A285S0X7</accession>
<dbReference type="OrthoDB" id="9810773at2"/>
<protein>
    <submittedName>
        <fullName evidence="2">SH3-like domain-containing protein</fullName>
    </submittedName>
</protein>
<evidence type="ECO:0000256" key="1">
    <source>
        <dbReference type="SAM" id="MobiDB-lite"/>
    </source>
</evidence>
<feature type="compositionally biased region" description="Basic and acidic residues" evidence="1">
    <location>
        <begin position="7"/>
        <end position="16"/>
    </location>
</feature>
<evidence type="ECO:0000313" key="3">
    <source>
        <dbReference type="Proteomes" id="UP000219331"/>
    </source>
</evidence>
<sequence length="209" mass="23199">MRGLARRCSDHDRHPAGDAGRSHARPAPTRIRRPLARALAAAGLCLLLLLQTFAGLGTALAQSTTKGPSGFPVPRFVSLKSERVNVRIGPTLEHRIGWTYVRAGLPVEIVQEFENWRRIRDWQGEEGWVFHSLLSGRRTALVTPWEQSGTTPLRAEPRSDARLVAELGPNVLANVGSCREGWCRISGEKFAGWIDQTRLFGVYPDETVE</sequence>
<dbReference type="InterPro" id="IPR010466">
    <property type="entry name" value="DUF1058"/>
</dbReference>